<evidence type="ECO:0000313" key="1">
    <source>
        <dbReference type="EMBL" id="KAJ7564225.1"/>
    </source>
</evidence>
<gene>
    <name evidence="1" type="ORF">O6H91_02G008200</name>
</gene>
<proteinExistence type="predicted"/>
<organism evidence="1 2">
    <name type="scientific">Diphasiastrum complanatum</name>
    <name type="common">Issler's clubmoss</name>
    <name type="synonym">Lycopodium complanatum</name>
    <dbReference type="NCBI Taxonomy" id="34168"/>
    <lineage>
        <taxon>Eukaryota</taxon>
        <taxon>Viridiplantae</taxon>
        <taxon>Streptophyta</taxon>
        <taxon>Embryophyta</taxon>
        <taxon>Tracheophyta</taxon>
        <taxon>Lycopodiopsida</taxon>
        <taxon>Lycopodiales</taxon>
        <taxon>Lycopodiaceae</taxon>
        <taxon>Lycopodioideae</taxon>
        <taxon>Diphasiastrum</taxon>
    </lineage>
</organism>
<sequence length="916" mass="104241">MDCNLQFILGLLCLLVVLISNPASGFKSEEFRKCNQAPFCKEARARKPGTSKAHVSEISLKDGSVRAKLLSFSETDEPAGALILLLTVYREGILRIRVKEENEPPSGKRRFEVPDVLVTGLEDRRLWIQRVSTENGVTVFYLAAGHEVVLQHSPFQIHVRKGSEQLVSFNSKGLFHFEQLRQKREGENWEETFRSHTDSRPHGPQSVSFDVSFHKAEHVYGIPEHATRLALKPTRGTEEYSEPYRLFNLDVFEYLEESPFGLYGSIPFMLSHNQDRTTGFFWLNAAEMLIDVLAPGWDKEVDNEEKTAASSIDTQWITESGPLDAFLFVGPTPKDVVKQYTSVTGTTTIPQYFATAYHQCRWNYKDEADVKHVDSKFDEFDIPYDVIWLDIEHTDGKKYFTWDPILFPNPEEMQKKIASKGRHMVTIVDPHIKRDDGYWVHKEATEEGYYVKDVQGRDYDGWCWPGSSSYLDMVNPAIRSWWADKFSLSSYKGSTPILYIWNDMNEPSVFNGPEASMPRDNLHYGGVENRDIHNAYGYYFHMASAEGLLRRGDANDRPFVLSRAFFAGTQRVGPVWTGDNTADWDHLRASVPMILTLGLTGIAFTGADVGGFFGNPDSELLTRWYQLGAFYPFFRAHAHLDTKRREPWLFGEPYTSLIRNAIDTRYALLPYYYTLFKEASTTGVPVMRPLWMEFPKDASTYAMDDEFMVGQGLLVRGIYAEGISVESVYLPGDEPWYHFETGAEYAGGHHYKMPVTLESILVFQKSGTIIPRKDRHRRSSTQTEKDPFTLVVALNTAKQAEGELYIDDGKSYDFEKGAFIHRKFIFSKGRLTSSSLHGQDNSRKGFSSSSLVDRIIILGLKPEESIGKHRALVESVNQKIDVERGPTILRRGAALNAVVIRMPNVAIADDWSIQLL</sequence>
<accession>A0ACC2ECK6</accession>
<protein>
    <submittedName>
        <fullName evidence="1">Uncharacterized protein</fullName>
    </submittedName>
</protein>
<dbReference type="Proteomes" id="UP001162992">
    <property type="component" value="Chromosome 2"/>
</dbReference>
<evidence type="ECO:0000313" key="2">
    <source>
        <dbReference type="Proteomes" id="UP001162992"/>
    </source>
</evidence>
<keyword evidence="2" id="KW-1185">Reference proteome</keyword>
<comment type="caution">
    <text evidence="1">The sequence shown here is derived from an EMBL/GenBank/DDBJ whole genome shotgun (WGS) entry which is preliminary data.</text>
</comment>
<dbReference type="EMBL" id="CM055093">
    <property type="protein sequence ID" value="KAJ7564225.1"/>
    <property type="molecule type" value="Genomic_DNA"/>
</dbReference>
<name>A0ACC2ECK6_DIPCM</name>
<reference evidence="2" key="1">
    <citation type="journal article" date="2024" name="Proc. Natl. Acad. Sci. U.S.A.">
        <title>Extraordinary preservation of gene collinearity over three hundred million years revealed in homosporous lycophytes.</title>
        <authorList>
            <person name="Li C."/>
            <person name="Wickell D."/>
            <person name="Kuo L.Y."/>
            <person name="Chen X."/>
            <person name="Nie B."/>
            <person name="Liao X."/>
            <person name="Peng D."/>
            <person name="Ji J."/>
            <person name="Jenkins J."/>
            <person name="Williams M."/>
            <person name="Shu S."/>
            <person name="Plott C."/>
            <person name="Barry K."/>
            <person name="Rajasekar S."/>
            <person name="Grimwood J."/>
            <person name="Han X."/>
            <person name="Sun S."/>
            <person name="Hou Z."/>
            <person name="He W."/>
            <person name="Dai G."/>
            <person name="Sun C."/>
            <person name="Schmutz J."/>
            <person name="Leebens-Mack J.H."/>
            <person name="Li F.W."/>
            <person name="Wang L."/>
        </authorList>
    </citation>
    <scope>NUCLEOTIDE SEQUENCE [LARGE SCALE GENOMIC DNA]</scope>
    <source>
        <strain evidence="2">cv. PW_Plant_1</strain>
    </source>
</reference>